<sequence>MKTMLNPLDEVGGAPIGRFHWTFGILIGFVMLFDGYDLFNAAYVIPLVAKTWKPDPTMVGIMLSSGIVGLSLGSVLQGLLADKFGRRKVLVAALFLLTICNVILALVVTSPWSFAFSRMALGTALGMITPLVITYINEWAPKKQSNTFTIWTFQVGFSLGGISAGIVGITLGQHFGWQSIYIVGSASLLVAIYGWLRLPESIQFLALRGEEEKIRKLLCKLRPDRTQIYRDAGFINAKAAEKRGSIKVLLSQKYRRATLINWVSGFLSLFCIHGLTGWLPSMVIQRGEAVSSAFAYGSLIMVASLFGGMSSGWFADKVHSRIKAMVVWYAAAAVAMAFLAMFSERYMMIFFVAAAGFFVFGAQAVLNNFQVMSYPTEVRGTGMGIAVGVNRLGGIMGPFLIGVLHTINSDPSTTFIGLGVALLLAALSVSLGRAATLQPRTPAPEGNSFAAK</sequence>
<feature type="transmembrane region" description="Helical" evidence="5">
    <location>
        <begin position="413"/>
        <end position="432"/>
    </location>
</feature>
<evidence type="ECO:0000313" key="7">
    <source>
        <dbReference type="EMBL" id="MFL9879779.1"/>
    </source>
</evidence>
<reference evidence="7 8" key="1">
    <citation type="journal article" date="2024" name="Chem. Sci.">
        <title>Discovery of megapolipeptins by genome mining of a Burkholderiales bacteria collection.</title>
        <authorList>
            <person name="Paulo B.S."/>
            <person name="Recchia M.J.J."/>
            <person name="Lee S."/>
            <person name="Fergusson C.H."/>
            <person name="Romanowski S.B."/>
            <person name="Hernandez A."/>
            <person name="Krull N."/>
            <person name="Liu D.Y."/>
            <person name="Cavanagh H."/>
            <person name="Bos A."/>
            <person name="Gray C.A."/>
            <person name="Murphy B.T."/>
            <person name="Linington R.G."/>
            <person name="Eustaquio A.S."/>
        </authorList>
    </citation>
    <scope>NUCLEOTIDE SEQUENCE [LARGE SCALE GENOMIC DNA]</scope>
    <source>
        <strain evidence="7 8">RL21-008-BIB-B</strain>
    </source>
</reference>
<keyword evidence="4 5" id="KW-0472">Membrane</keyword>
<feature type="transmembrane region" description="Helical" evidence="5">
    <location>
        <begin position="89"/>
        <end position="109"/>
    </location>
</feature>
<dbReference type="Proteomes" id="UP001629214">
    <property type="component" value="Unassembled WGS sequence"/>
</dbReference>
<feature type="transmembrane region" description="Helical" evidence="5">
    <location>
        <begin position="293"/>
        <end position="314"/>
    </location>
</feature>
<keyword evidence="3 5" id="KW-1133">Transmembrane helix</keyword>
<dbReference type="PANTHER" id="PTHR23508">
    <property type="entry name" value="CARBOXYLIC ACID TRANSPORTER PROTEIN HOMOLOG"/>
    <property type="match status" value="1"/>
</dbReference>
<dbReference type="PROSITE" id="PS50850">
    <property type="entry name" value="MFS"/>
    <property type="match status" value="1"/>
</dbReference>
<evidence type="ECO:0000256" key="3">
    <source>
        <dbReference type="ARBA" id="ARBA00022989"/>
    </source>
</evidence>
<evidence type="ECO:0000313" key="8">
    <source>
        <dbReference type="Proteomes" id="UP001629214"/>
    </source>
</evidence>
<feature type="domain" description="Major facilitator superfamily (MFS) profile" evidence="6">
    <location>
        <begin position="23"/>
        <end position="437"/>
    </location>
</feature>
<dbReference type="EMBL" id="JAQQFR010000009">
    <property type="protein sequence ID" value="MFL9879779.1"/>
    <property type="molecule type" value="Genomic_DNA"/>
</dbReference>
<keyword evidence="2 5" id="KW-0812">Transmembrane</keyword>
<feature type="transmembrane region" description="Helical" evidence="5">
    <location>
        <begin position="175"/>
        <end position="196"/>
    </location>
</feature>
<dbReference type="Gene3D" id="1.20.1250.20">
    <property type="entry name" value="MFS general substrate transporter like domains"/>
    <property type="match status" value="1"/>
</dbReference>
<evidence type="ECO:0000259" key="6">
    <source>
        <dbReference type="PROSITE" id="PS50850"/>
    </source>
</evidence>
<dbReference type="InterPro" id="IPR011701">
    <property type="entry name" value="MFS"/>
</dbReference>
<feature type="transmembrane region" description="Helical" evidence="5">
    <location>
        <begin position="148"/>
        <end position="169"/>
    </location>
</feature>
<comment type="subcellular location">
    <subcellularLocation>
        <location evidence="1">Membrane</location>
        <topology evidence="1">Multi-pass membrane protein</topology>
    </subcellularLocation>
</comment>
<accession>A0ABW8ZD14</accession>
<dbReference type="RefSeq" id="WP_408168869.1">
    <property type="nucleotide sequence ID" value="NZ_JAQQFR010000009.1"/>
</dbReference>
<dbReference type="InterPro" id="IPR020846">
    <property type="entry name" value="MFS_dom"/>
</dbReference>
<feature type="transmembrane region" description="Helical" evidence="5">
    <location>
        <begin position="326"/>
        <end position="342"/>
    </location>
</feature>
<dbReference type="PANTHER" id="PTHR23508:SF10">
    <property type="entry name" value="CARBOXYLIC ACID TRANSPORTER PROTEIN HOMOLOG"/>
    <property type="match status" value="1"/>
</dbReference>
<proteinExistence type="predicted"/>
<protein>
    <submittedName>
        <fullName evidence="7">MFS transporter</fullName>
    </submittedName>
</protein>
<feature type="transmembrane region" description="Helical" evidence="5">
    <location>
        <begin position="57"/>
        <end position="77"/>
    </location>
</feature>
<keyword evidence="8" id="KW-1185">Reference proteome</keyword>
<evidence type="ECO:0000256" key="5">
    <source>
        <dbReference type="SAM" id="Phobius"/>
    </source>
</evidence>
<evidence type="ECO:0000256" key="1">
    <source>
        <dbReference type="ARBA" id="ARBA00004141"/>
    </source>
</evidence>
<feature type="transmembrane region" description="Helical" evidence="5">
    <location>
        <begin position="21"/>
        <end position="45"/>
    </location>
</feature>
<feature type="transmembrane region" description="Helical" evidence="5">
    <location>
        <begin position="381"/>
        <end position="407"/>
    </location>
</feature>
<feature type="transmembrane region" description="Helical" evidence="5">
    <location>
        <begin position="348"/>
        <end position="369"/>
    </location>
</feature>
<gene>
    <name evidence="7" type="ORF">PQR63_15370</name>
</gene>
<evidence type="ECO:0000256" key="4">
    <source>
        <dbReference type="ARBA" id="ARBA00023136"/>
    </source>
</evidence>
<organism evidence="7 8">
    <name type="scientific">Herbaspirillum rhizosphaerae</name>
    <dbReference type="NCBI Taxonomy" id="346179"/>
    <lineage>
        <taxon>Bacteria</taxon>
        <taxon>Pseudomonadati</taxon>
        <taxon>Pseudomonadota</taxon>
        <taxon>Betaproteobacteria</taxon>
        <taxon>Burkholderiales</taxon>
        <taxon>Oxalobacteraceae</taxon>
        <taxon>Herbaspirillum</taxon>
    </lineage>
</organism>
<name>A0ABW8ZD14_9BURK</name>
<evidence type="ECO:0000256" key="2">
    <source>
        <dbReference type="ARBA" id="ARBA00022692"/>
    </source>
</evidence>
<feature type="transmembrane region" description="Helical" evidence="5">
    <location>
        <begin position="259"/>
        <end position="281"/>
    </location>
</feature>
<dbReference type="InterPro" id="IPR036259">
    <property type="entry name" value="MFS_trans_sf"/>
</dbReference>
<feature type="transmembrane region" description="Helical" evidence="5">
    <location>
        <begin position="115"/>
        <end position="136"/>
    </location>
</feature>
<comment type="caution">
    <text evidence="7">The sequence shown here is derived from an EMBL/GenBank/DDBJ whole genome shotgun (WGS) entry which is preliminary data.</text>
</comment>
<dbReference type="Pfam" id="PF07690">
    <property type="entry name" value="MFS_1"/>
    <property type="match status" value="1"/>
</dbReference>
<dbReference type="SUPFAM" id="SSF103473">
    <property type="entry name" value="MFS general substrate transporter"/>
    <property type="match status" value="1"/>
</dbReference>